<dbReference type="PANTHER" id="PTHR42760:SF133">
    <property type="entry name" value="3-OXOACYL-[ACYL-CARRIER-PROTEIN] REDUCTASE"/>
    <property type="match status" value="1"/>
</dbReference>
<dbReference type="PROSITE" id="PS00061">
    <property type="entry name" value="ADH_SHORT"/>
    <property type="match status" value="1"/>
</dbReference>
<reference evidence="5" key="1">
    <citation type="submission" date="2022-07" db="EMBL/GenBank/DDBJ databases">
        <title>Fungi with potential for degradation of polypropylene.</title>
        <authorList>
            <person name="Gostincar C."/>
        </authorList>
    </citation>
    <scope>NUCLEOTIDE SEQUENCE</scope>
    <source>
        <strain evidence="5">EXF-13308</strain>
    </source>
</reference>
<accession>A0AA38RAD4</accession>
<dbReference type="EMBL" id="JANBVO010000026">
    <property type="protein sequence ID" value="KAJ9139358.1"/>
    <property type="molecule type" value="Genomic_DNA"/>
</dbReference>
<comment type="caution">
    <text evidence="5">The sequence shown here is derived from an EMBL/GenBank/DDBJ whole genome shotgun (WGS) entry which is preliminary data.</text>
</comment>
<proteinExistence type="inferred from homology"/>
<dbReference type="InterPro" id="IPR002347">
    <property type="entry name" value="SDR_fam"/>
</dbReference>
<dbReference type="InterPro" id="IPR036291">
    <property type="entry name" value="NAD(P)-bd_dom_sf"/>
</dbReference>
<evidence type="ECO:0000313" key="6">
    <source>
        <dbReference type="Proteomes" id="UP001174694"/>
    </source>
</evidence>
<dbReference type="Gene3D" id="3.40.50.720">
    <property type="entry name" value="NAD(P)-binding Rossmann-like Domain"/>
    <property type="match status" value="1"/>
</dbReference>
<protein>
    <submittedName>
        <fullName evidence="5">Short chain dehydrogenase</fullName>
    </submittedName>
</protein>
<evidence type="ECO:0000256" key="3">
    <source>
        <dbReference type="ARBA" id="ARBA00023002"/>
    </source>
</evidence>
<dbReference type="PRINTS" id="PR00080">
    <property type="entry name" value="SDRFAMILY"/>
</dbReference>
<keyword evidence="3" id="KW-0560">Oxidoreductase</keyword>
<dbReference type="Pfam" id="PF00106">
    <property type="entry name" value="adh_short"/>
    <property type="match status" value="1"/>
</dbReference>
<evidence type="ECO:0000256" key="2">
    <source>
        <dbReference type="ARBA" id="ARBA00022857"/>
    </source>
</evidence>
<comment type="similarity">
    <text evidence="1 4">Belongs to the short-chain dehydrogenases/reductases (SDR) family.</text>
</comment>
<keyword evidence="6" id="KW-1185">Reference proteome</keyword>
<dbReference type="PRINTS" id="PR00081">
    <property type="entry name" value="GDHRDH"/>
</dbReference>
<sequence length="306" mass="32781">MTKAKNIVLTGAARGIGRAMARTFCLQGHHLFLIDVDEEELAYCARKHIPSVIAKATTSSTLDGNPGFKACDLRDPDAVRKTIKAVAKHFEGRIHVLINNAGIAKPMWSKNRTMEDPAILDEWTAYLETNLPAPFVVSQACIPYMKMKEGSPEGELAAIPAEASAASAGKMQETSGDTSDGGCIINISSFRAKQSQANCEGYGASKAGLLGLTHAMAISGAQWGIRCNAILPGYIDVMHESRQADENDTAWAQEVGESQHRSHPSGRVGRGEDIAHAAEWLMDAGFVNGQEVVVDGGVSKIKYSRA</sequence>
<dbReference type="InterPro" id="IPR020904">
    <property type="entry name" value="Sc_DH/Rdtase_CS"/>
</dbReference>
<evidence type="ECO:0000256" key="4">
    <source>
        <dbReference type="RuleBase" id="RU000363"/>
    </source>
</evidence>
<dbReference type="AlphaFoldDB" id="A0AA38RAD4"/>
<dbReference type="GO" id="GO:0016616">
    <property type="term" value="F:oxidoreductase activity, acting on the CH-OH group of donors, NAD or NADP as acceptor"/>
    <property type="evidence" value="ECO:0007669"/>
    <property type="project" value="TreeGrafter"/>
</dbReference>
<name>A0AA38RAD4_9PEZI</name>
<dbReference type="Proteomes" id="UP001174694">
    <property type="component" value="Unassembled WGS sequence"/>
</dbReference>
<dbReference type="PANTHER" id="PTHR42760">
    <property type="entry name" value="SHORT-CHAIN DEHYDROGENASES/REDUCTASES FAMILY MEMBER"/>
    <property type="match status" value="1"/>
</dbReference>
<dbReference type="SUPFAM" id="SSF51735">
    <property type="entry name" value="NAD(P)-binding Rossmann-fold domains"/>
    <property type="match status" value="1"/>
</dbReference>
<organism evidence="5 6">
    <name type="scientific">Pleurostoma richardsiae</name>
    <dbReference type="NCBI Taxonomy" id="41990"/>
    <lineage>
        <taxon>Eukaryota</taxon>
        <taxon>Fungi</taxon>
        <taxon>Dikarya</taxon>
        <taxon>Ascomycota</taxon>
        <taxon>Pezizomycotina</taxon>
        <taxon>Sordariomycetes</taxon>
        <taxon>Sordariomycetidae</taxon>
        <taxon>Calosphaeriales</taxon>
        <taxon>Pleurostomataceae</taxon>
        <taxon>Pleurostoma</taxon>
    </lineage>
</organism>
<gene>
    <name evidence="5" type="ORF">NKR23_g7898</name>
</gene>
<evidence type="ECO:0000256" key="1">
    <source>
        <dbReference type="ARBA" id="ARBA00006484"/>
    </source>
</evidence>
<dbReference type="CDD" id="cd05233">
    <property type="entry name" value="SDR_c"/>
    <property type="match status" value="1"/>
</dbReference>
<dbReference type="Pfam" id="PF13561">
    <property type="entry name" value="adh_short_C2"/>
    <property type="match status" value="1"/>
</dbReference>
<keyword evidence="2" id="KW-0521">NADP</keyword>
<evidence type="ECO:0000313" key="5">
    <source>
        <dbReference type="EMBL" id="KAJ9139358.1"/>
    </source>
</evidence>